<dbReference type="InterPro" id="IPR011006">
    <property type="entry name" value="CheY-like_superfamily"/>
</dbReference>
<evidence type="ECO:0000259" key="7">
    <source>
        <dbReference type="PROSITE" id="PS50110"/>
    </source>
</evidence>
<dbReference type="GO" id="GO:0032993">
    <property type="term" value="C:protein-DNA complex"/>
    <property type="evidence" value="ECO:0007669"/>
    <property type="project" value="TreeGrafter"/>
</dbReference>
<dbReference type="InterPro" id="IPR039420">
    <property type="entry name" value="WalR-like"/>
</dbReference>
<dbReference type="SMART" id="SM00448">
    <property type="entry name" value="REC"/>
    <property type="match status" value="1"/>
</dbReference>
<evidence type="ECO:0000256" key="2">
    <source>
        <dbReference type="ARBA" id="ARBA00023012"/>
    </source>
</evidence>
<feature type="domain" description="Response regulatory" evidence="7">
    <location>
        <begin position="4"/>
        <end position="119"/>
    </location>
</feature>
<dbReference type="GO" id="GO:0006355">
    <property type="term" value="P:regulation of DNA-templated transcription"/>
    <property type="evidence" value="ECO:0007669"/>
    <property type="project" value="TreeGrafter"/>
</dbReference>
<dbReference type="AlphaFoldDB" id="A0A2A4SST9"/>
<dbReference type="GO" id="GO:0000156">
    <property type="term" value="F:phosphorelay response regulator activity"/>
    <property type="evidence" value="ECO:0007669"/>
    <property type="project" value="TreeGrafter"/>
</dbReference>
<keyword evidence="5" id="KW-0804">Transcription</keyword>
<evidence type="ECO:0000256" key="5">
    <source>
        <dbReference type="ARBA" id="ARBA00023163"/>
    </source>
</evidence>
<dbReference type="Proteomes" id="UP000218113">
    <property type="component" value="Unassembled WGS sequence"/>
</dbReference>
<gene>
    <name evidence="8" type="ORF">COB67_11835</name>
</gene>
<dbReference type="InterPro" id="IPR001789">
    <property type="entry name" value="Sig_transdc_resp-reg_receiver"/>
</dbReference>
<keyword evidence="4" id="KW-0238">DNA-binding</keyword>
<comment type="caution">
    <text evidence="8">The sequence shown here is derived from an EMBL/GenBank/DDBJ whole genome shotgun (WGS) entry which is preliminary data.</text>
</comment>
<name>A0A2A4SST9_9DELT</name>
<proteinExistence type="predicted"/>
<dbReference type="PROSITE" id="PS50110">
    <property type="entry name" value="RESPONSE_REGULATORY"/>
    <property type="match status" value="1"/>
</dbReference>
<dbReference type="PANTHER" id="PTHR48111">
    <property type="entry name" value="REGULATOR OF RPOS"/>
    <property type="match status" value="1"/>
</dbReference>
<keyword evidence="1 6" id="KW-0597">Phosphoprotein</keyword>
<evidence type="ECO:0000256" key="1">
    <source>
        <dbReference type="ARBA" id="ARBA00022553"/>
    </source>
</evidence>
<dbReference type="GO" id="GO:0005829">
    <property type="term" value="C:cytosol"/>
    <property type="evidence" value="ECO:0007669"/>
    <property type="project" value="TreeGrafter"/>
</dbReference>
<dbReference type="EMBL" id="NVSR01000126">
    <property type="protein sequence ID" value="PCI24204.1"/>
    <property type="molecule type" value="Genomic_DNA"/>
</dbReference>
<dbReference type="Pfam" id="PF00072">
    <property type="entry name" value="Response_reg"/>
    <property type="match status" value="1"/>
</dbReference>
<keyword evidence="3" id="KW-0805">Transcription regulation</keyword>
<protein>
    <recommendedName>
        <fullName evidence="7">Response regulatory domain-containing protein</fullName>
    </recommendedName>
</protein>
<evidence type="ECO:0000313" key="9">
    <source>
        <dbReference type="Proteomes" id="UP000218113"/>
    </source>
</evidence>
<evidence type="ECO:0000313" key="8">
    <source>
        <dbReference type="EMBL" id="PCI24204.1"/>
    </source>
</evidence>
<reference evidence="9" key="1">
    <citation type="submission" date="2017-08" db="EMBL/GenBank/DDBJ databases">
        <title>A dynamic microbial community with high functional redundancy inhabits the cold, oxic subseafloor aquifer.</title>
        <authorList>
            <person name="Tully B.J."/>
            <person name="Wheat C.G."/>
            <person name="Glazer B.T."/>
            <person name="Huber J.A."/>
        </authorList>
    </citation>
    <scope>NUCLEOTIDE SEQUENCE [LARGE SCALE GENOMIC DNA]</scope>
</reference>
<evidence type="ECO:0000256" key="4">
    <source>
        <dbReference type="ARBA" id="ARBA00023125"/>
    </source>
</evidence>
<evidence type="ECO:0000256" key="6">
    <source>
        <dbReference type="PROSITE-ProRule" id="PRU00169"/>
    </source>
</evidence>
<organism evidence="8 9">
    <name type="scientific">SAR324 cluster bacterium</name>
    <dbReference type="NCBI Taxonomy" id="2024889"/>
    <lineage>
        <taxon>Bacteria</taxon>
        <taxon>Deltaproteobacteria</taxon>
        <taxon>SAR324 cluster</taxon>
    </lineage>
</organism>
<sequence length="131" mass="15036">MKPRILIIEDDETNVEILMEILQDDYTLHVSFSGEEGLDNICSFAPDIVLLDVMMPGMNGYEVCRHIRQNPQLAFIKVILVSAKAMLNERLEGYEAGADDYITKPFDHSELIAKLQVFQRLKYAEEMNKVK</sequence>
<evidence type="ECO:0000256" key="3">
    <source>
        <dbReference type="ARBA" id="ARBA00023015"/>
    </source>
</evidence>
<accession>A0A2A4SST9</accession>
<feature type="modified residue" description="4-aspartylphosphate" evidence="6">
    <location>
        <position position="52"/>
    </location>
</feature>
<dbReference type="SUPFAM" id="SSF52172">
    <property type="entry name" value="CheY-like"/>
    <property type="match status" value="1"/>
</dbReference>
<keyword evidence="2" id="KW-0902">Two-component regulatory system</keyword>
<dbReference type="Gene3D" id="3.40.50.2300">
    <property type="match status" value="1"/>
</dbReference>
<dbReference type="GO" id="GO:0000976">
    <property type="term" value="F:transcription cis-regulatory region binding"/>
    <property type="evidence" value="ECO:0007669"/>
    <property type="project" value="TreeGrafter"/>
</dbReference>
<dbReference type="PANTHER" id="PTHR48111:SF1">
    <property type="entry name" value="TWO-COMPONENT RESPONSE REGULATOR ORR33"/>
    <property type="match status" value="1"/>
</dbReference>